<sequence>MGRHGFGGRNEDGEKLLEFAGSLDLVVLNTFFRKRESQTVTYESGRHRSQIDFVLVHQSSLKYVMDCKVLPSEIIAPQHRPVVADFSSPQSKPAKTSSRQSLKSTQRSQLLSTGNSVQMRFGKWQVTSSG</sequence>
<dbReference type="Proteomes" id="UP000218231">
    <property type="component" value="Unassembled WGS sequence"/>
</dbReference>
<dbReference type="InterPro" id="IPR027124">
    <property type="entry name" value="Swc5/CFDP1/2"/>
</dbReference>
<organism evidence="2 3">
    <name type="scientific">Diploscapter pachys</name>
    <dbReference type="NCBI Taxonomy" id="2018661"/>
    <lineage>
        <taxon>Eukaryota</taxon>
        <taxon>Metazoa</taxon>
        <taxon>Ecdysozoa</taxon>
        <taxon>Nematoda</taxon>
        <taxon>Chromadorea</taxon>
        <taxon>Rhabditida</taxon>
        <taxon>Rhabditina</taxon>
        <taxon>Rhabditomorpha</taxon>
        <taxon>Rhabditoidea</taxon>
        <taxon>Rhabditidae</taxon>
        <taxon>Diploscapter</taxon>
    </lineage>
</organism>
<name>A0A2A2KZS9_9BILA</name>
<dbReference type="EMBL" id="LIAE01007406">
    <property type="protein sequence ID" value="PAV79511.1"/>
    <property type="molecule type" value="Genomic_DNA"/>
</dbReference>
<dbReference type="STRING" id="2018661.A0A2A2KZS9"/>
<evidence type="ECO:0000256" key="1">
    <source>
        <dbReference type="SAM" id="MobiDB-lite"/>
    </source>
</evidence>
<feature type="region of interest" description="Disordered" evidence="1">
    <location>
        <begin position="81"/>
        <end position="116"/>
    </location>
</feature>
<evidence type="ECO:0000313" key="3">
    <source>
        <dbReference type="Proteomes" id="UP000218231"/>
    </source>
</evidence>
<keyword evidence="3" id="KW-1185">Reference proteome</keyword>
<protein>
    <recommendedName>
        <fullName evidence="4">Endonuclease/exonuclease/phosphatase domain-containing protein</fullName>
    </recommendedName>
</protein>
<dbReference type="PANTHER" id="PTHR23227">
    <property type="entry name" value="BUCENTAUR RELATED"/>
    <property type="match status" value="1"/>
</dbReference>
<dbReference type="OrthoDB" id="5831139at2759"/>
<dbReference type="Gene3D" id="3.60.10.10">
    <property type="entry name" value="Endonuclease/exonuclease/phosphatase"/>
    <property type="match status" value="1"/>
</dbReference>
<evidence type="ECO:0000313" key="2">
    <source>
        <dbReference type="EMBL" id="PAV79511.1"/>
    </source>
</evidence>
<dbReference type="SUPFAM" id="SSF56219">
    <property type="entry name" value="DNase I-like"/>
    <property type="match status" value="1"/>
</dbReference>
<dbReference type="AlphaFoldDB" id="A0A2A2KZS9"/>
<accession>A0A2A2KZS9</accession>
<feature type="compositionally biased region" description="Polar residues" evidence="1">
    <location>
        <begin position="87"/>
        <end position="116"/>
    </location>
</feature>
<dbReference type="PANTHER" id="PTHR23227:SF83">
    <property type="entry name" value="ENDONUCLEASE_EXONUCLEASE_PHOSPHATASE DOMAIN-CONTAINING PROTEIN"/>
    <property type="match status" value="1"/>
</dbReference>
<dbReference type="InterPro" id="IPR036691">
    <property type="entry name" value="Endo/exonu/phosph_ase_sf"/>
</dbReference>
<proteinExistence type="predicted"/>
<gene>
    <name evidence="2" type="ORF">WR25_20142</name>
</gene>
<comment type="caution">
    <text evidence="2">The sequence shown here is derived from an EMBL/GenBank/DDBJ whole genome shotgun (WGS) entry which is preliminary data.</text>
</comment>
<evidence type="ECO:0008006" key="4">
    <source>
        <dbReference type="Google" id="ProtNLM"/>
    </source>
</evidence>
<reference evidence="2 3" key="1">
    <citation type="journal article" date="2017" name="Curr. Biol.">
        <title>Genome architecture and evolution of a unichromosomal asexual nematode.</title>
        <authorList>
            <person name="Fradin H."/>
            <person name="Zegar C."/>
            <person name="Gutwein M."/>
            <person name="Lucas J."/>
            <person name="Kovtun M."/>
            <person name="Corcoran D."/>
            <person name="Baugh L.R."/>
            <person name="Kiontke K."/>
            <person name="Gunsalus K."/>
            <person name="Fitch D.H."/>
            <person name="Piano F."/>
        </authorList>
    </citation>
    <scope>NUCLEOTIDE SEQUENCE [LARGE SCALE GENOMIC DNA]</scope>
    <source>
        <strain evidence="2">PF1309</strain>
    </source>
</reference>